<comment type="subcellular location">
    <subcellularLocation>
        <location evidence="1">Cell membrane</location>
        <topology evidence="1">Single-pass type I membrane protein</topology>
    </subcellularLocation>
</comment>
<gene>
    <name evidence="13" type="ORF">ISN45_Aa03g005490</name>
</gene>
<dbReference type="Pfam" id="PF00560">
    <property type="entry name" value="LRR_1"/>
    <property type="match status" value="9"/>
</dbReference>
<evidence type="ECO:0000313" key="13">
    <source>
        <dbReference type="EMBL" id="KAG7576121.1"/>
    </source>
</evidence>
<evidence type="ECO:0000256" key="12">
    <source>
        <dbReference type="SAM" id="Phobius"/>
    </source>
</evidence>
<keyword evidence="8 12" id="KW-1133">Transmembrane helix</keyword>
<evidence type="ECO:0000256" key="1">
    <source>
        <dbReference type="ARBA" id="ARBA00004251"/>
    </source>
</evidence>
<comment type="caution">
    <text evidence="13">The sequence shown here is derived from an EMBL/GenBank/DDBJ whole genome shotgun (WGS) entry which is preliminary data.</text>
</comment>
<evidence type="ECO:0000256" key="6">
    <source>
        <dbReference type="ARBA" id="ARBA00022729"/>
    </source>
</evidence>
<keyword evidence="11" id="KW-0325">Glycoprotein</keyword>
<dbReference type="SMART" id="SM00369">
    <property type="entry name" value="LRR_TYP"/>
    <property type="match status" value="5"/>
</dbReference>
<dbReference type="EMBL" id="JAEFBK010000008">
    <property type="protein sequence ID" value="KAG7576121.1"/>
    <property type="molecule type" value="Genomic_DNA"/>
</dbReference>
<organism evidence="13 14">
    <name type="scientific">Arabidopsis thaliana x Arabidopsis arenosa</name>
    <dbReference type="NCBI Taxonomy" id="1240361"/>
    <lineage>
        <taxon>Eukaryota</taxon>
        <taxon>Viridiplantae</taxon>
        <taxon>Streptophyta</taxon>
        <taxon>Embryophyta</taxon>
        <taxon>Tracheophyta</taxon>
        <taxon>Spermatophyta</taxon>
        <taxon>Magnoliopsida</taxon>
        <taxon>eudicotyledons</taxon>
        <taxon>Gunneridae</taxon>
        <taxon>Pentapetalae</taxon>
        <taxon>rosids</taxon>
        <taxon>malvids</taxon>
        <taxon>Brassicales</taxon>
        <taxon>Brassicaceae</taxon>
        <taxon>Camelineae</taxon>
        <taxon>Arabidopsis</taxon>
    </lineage>
</organism>
<evidence type="ECO:0000256" key="8">
    <source>
        <dbReference type="ARBA" id="ARBA00022989"/>
    </source>
</evidence>
<dbReference type="InterPro" id="IPR003591">
    <property type="entry name" value="Leu-rich_rpt_typical-subtyp"/>
</dbReference>
<dbReference type="PANTHER" id="PTHR48063">
    <property type="entry name" value="LRR RECEPTOR-LIKE KINASE"/>
    <property type="match status" value="1"/>
</dbReference>
<reference evidence="13 14" key="1">
    <citation type="submission" date="2020-12" db="EMBL/GenBank/DDBJ databases">
        <title>Concerted genomic and epigenomic changes stabilize Arabidopsis allopolyploids.</title>
        <authorList>
            <person name="Chen Z."/>
        </authorList>
    </citation>
    <scope>NUCLEOTIDE SEQUENCE [LARGE SCALE GENOMIC DNA]</scope>
    <source>
        <strain evidence="13">Allo738</strain>
        <tissue evidence="13">Leaf</tissue>
    </source>
</reference>
<protein>
    <submittedName>
        <fullName evidence="13">Leucine-rich repeat typical subtype</fullName>
    </submittedName>
</protein>
<dbReference type="FunFam" id="3.80.10.10:FF:000213">
    <property type="entry name" value="Tyrosine-sulfated glycopeptide receptor 1"/>
    <property type="match status" value="1"/>
</dbReference>
<evidence type="ECO:0000256" key="10">
    <source>
        <dbReference type="ARBA" id="ARBA00023170"/>
    </source>
</evidence>
<dbReference type="PANTHER" id="PTHR48063:SF35">
    <property type="entry name" value="RECEPTOR-LIKE PROTEIN 12"/>
    <property type="match status" value="1"/>
</dbReference>
<accession>A0A8T2APN0</accession>
<evidence type="ECO:0000313" key="14">
    <source>
        <dbReference type="Proteomes" id="UP000694240"/>
    </source>
</evidence>
<dbReference type="Pfam" id="PF13855">
    <property type="entry name" value="LRR_8"/>
    <property type="match status" value="1"/>
</dbReference>
<evidence type="ECO:0000256" key="9">
    <source>
        <dbReference type="ARBA" id="ARBA00023136"/>
    </source>
</evidence>
<dbReference type="FunFam" id="3.80.10.10:FF:000095">
    <property type="entry name" value="LRR receptor-like serine/threonine-protein kinase GSO1"/>
    <property type="match status" value="1"/>
</dbReference>
<keyword evidence="5 12" id="KW-0812">Transmembrane</keyword>
<evidence type="ECO:0000256" key="7">
    <source>
        <dbReference type="ARBA" id="ARBA00022737"/>
    </source>
</evidence>
<keyword evidence="14" id="KW-1185">Reference proteome</keyword>
<dbReference type="InterPro" id="IPR046956">
    <property type="entry name" value="RLP23-like"/>
</dbReference>
<dbReference type="InterPro" id="IPR001611">
    <property type="entry name" value="Leu-rich_rpt"/>
</dbReference>
<evidence type="ECO:0000256" key="5">
    <source>
        <dbReference type="ARBA" id="ARBA00022692"/>
    </source>
</evidence>
<sequence>MSGFQNLDYFNAGANSFSGSLPKSLFTIPSLRWVNLEGNMFKGPIEFRNMSSSSITRLQYLFLAQNKFDGPIPESLSQYLNLVELDLSFNNLHGSFPAFLFTIPSLQWVNLEGNQLKGPVEFGNMSSSSSLKFLNLAQNEFNGSIPEAVSQYHNLEELHLSFNNFVGTIPRSLSKLAKLEYFCLEDNNMVGEVPSWLWRLTMVTLSNNSFNSFEESSGVLDIETQVQWLDLSSNSFQGPFPHWICKLRSLEILIMSNNRFNGSIPPCLSNATVSLTDLLLRNNSFSGTLPDIFANAKKLLSLDVSRNHLDGVLPKSLIHCKAMQLLNVRSNKIKDKFPSWLGSLPSLHVLILRSNEFYGTLYQPHASIGFQSLRVIDVSHNDLTGTLPSFYFSSWREMGRLTGEDGNFRLSDAPYMGKVLNATAFFVDSMEIVNKGVETEFKRINEENKIINFAGNRFSGNIPESIGLLKELRHLNLSSNAFSGNIPQSLANLTKLEALDLSLNQLSGQIPQELGSLSFMSTMNFSYNFLEGPVPKSTQFQGQNCSAFMENPKLNGLEEICRETRVPSPTTQESNDLSEAEEQVINWIAAGIAYGPGVFCGLVIGHIFLSHKHEWWFMETFRRKKPKVVTRSARTSKH</sequence>
<keyword evidence="7" id="KW-0677">Repeat</keyword>
<feature type="transmembrane region" description="Helical" evidence="12">
    <location>
        <begin position="584"/>
        <end position="609"/>
    </location>
</feature>
<dbReference type="Proteomes" id="UP000694240">
    <property type="component" value="Chromosome 8"/>
</dbReference>
<evidence type="ECO:0000256" key="2">
    <source>
        <dbReference type="ARBA" id="ARBA00009592"/>
    </source>
</evidence>
<dbReference type="GO" id="GO:0005886">
    <property type="term" value="C:plasma membrane"/>
    <property type="evidence" value="ECO:0007669"/>
    <property type="project" value="UniProtKB-SubCell"/>
</dbReference>
<comment type="similarity">
    <text evidence="2">Belongs to the RLP family.</text>
</comment>
<keyword evidence="10" id="KW-0675">Receptor</keyword>
<proteinExistence type="inferred from homology"/>
<dbReference type="AlphaFoldDB" id="A0A8T2APN0"/>
<keyword evidence="6" id="KW-0732">Signal</keyword>
<keyword evidence="4" id="KW-0433">Leucine-rich repeat</keyword>
<name>A0A8T2APN0_9BRAS</name>
<keyword evidence="9 12" id="KW-0472">Membrane</keyword>
<evidence type="ECO:0000256" key="4">
    <source>
        <dbReference type="ARBA" id="ARBA00022614"/>
    </source>
</evidence>
<evidence type="ECO:0000256" key="3">
    <source>
        <dbReference type="ARBA" id="ARBA00022475"/>
    </source>
</evidence>
<evidence type="ECO:0000256" key="11">
    <source>
        <dbReference type="ARBA" id="ARBA00023180"/>
    </source>
</evidence>
<keyword evidence="3" id="KW-1003">Cell membrane</keyword>